<accession>A0A176WEQ4</accession>
<keyword evidence="3" id="KW-1185">Reference proteome</keyword>
<name>A0A176WEQ4_MARPO</name>
<feature type="compositionally biased region" description="Basic and acidic residues" evidence="1">
    <location>
        <begin position="13"/>
        <end position="41"/>
    </location>
</feature>
<protein>
    <submittedName>
        <fullName evidence="2">Uncharacterized protein</fullName>
    </submittedName>
</protein>
<dbReference type="EMBL" id="LVLJ01000986">
    <property type="protein sequence ID" value="OAE31728.1"/>
    <property type="molecule type" value="Genomic_DNA"/>
</dbReference>
<gene>
    <name evidence="2" type="ORF">AXG93_3384s2040</name>
</gene>
<organism evidence="2 3">
    <name type="scientific">Marchantia polymorpha subsp. ruderalis</name>
    <dbReference type="NCBI Taxonomy" id="1480154"/>
    <lineage>
        <taxon>Eukaryota</taxon>
        <taxon>Viridiplantae</taxon>
        <taxon>Streptophyta</taxon>
        <taxon>Embryophyta</taxon>
        <taxon>Marchantiophyta</taxon>
        <taxon>Marchantiopsida</taxon>
        <taxon>Marchantiidae</taxon>
        <taxon>Marchantiales</taxon>
        <taxon>Marchantiaceae</taxon>
        <taxon>Marchantia</taxon>
    </lineage>
</organism>
<evidence type="ECO:0000313" key="2">
    <source>
        <dbReference type="EMBL" id="OAE31728.1"/>
    </source>
</evidence>
<evidence type="ECO:0000256" key="1">
    <source>
        <dbReference type="SAM" id="MobiDB-lite"/>
    </source>
</evidence>
<comment type="caution">
    <text evidence="2">The sequence shown here is derived from an EMBL/GenBank/DDBJ whole genome shotgun (WGS) entry which is preliminary data.</text>
</comment>
<dbReference type="Proteomes" id="UP000077202">
    <property type="component" value="Unassembled WGS sequence"/>
</dbReference>
<proteinExistence type="predicted"/>
<sequence length="135" mass="15333">MIAVKTPSIAAAEETRRGEKWREEKRREEKRREPELDRTCSSRDSCIQRGRGEIDSPNLRKDEDEDEDGHIELQLQGVRANFRLRNQLKCRTLFSLPYAGHSSHASPKMVYSPVVFTSKAAGVESVVAFSTDIGQ</sequence>
<reference evidence="2" key="1">
    <citation type="submission" date="2016-03" db="EMBL/GenBank/DDBJ databases">
        <title>Mechanisms controlling the formation of the plant cell surface in tip-growing cells are functionally conserved among land plants.</title>
        <authorList>
            <person name="Honkanen S."/>
            <person name="Jones V.A."/>
            <person name="Morieri G."/>
            <person name="Champion C."/>
            <person name="Hetherington A.J."/>
            <person name="Kelly S."/>
            <person name="Saint-Marcoux D."/>
            <person name="Proust H."/>
            <person name="Prescott H."/>
            <person name="Dolan L."/>
        </authorList>
    </citation>
    <scope>NUCLEOTIDE SEQUENCE [LARGE SCALE GENOMIC DNA]</scope>
    <source>
        <tissue evidence="2">Whole gametophyte</tissue>
    </source>
</reference>
<feature type="compositionally biased region" description="Basic and acidic residues" evidence="1">
    <location>
        <begin position="50"/>
        <end position="62"/>
    </location>
</feature>
<feature type="region of interest" description="Disordered" evidence="1">
    <location>
        <begin position="1"/>
        <end position="68"/>
    </location>
</feature>
<dbReference type="AlphaFoldDB" id="A0A176WEQ4"/>
<evidence type="ECO:0000313" key="3">
    <source>
        <dbReference type="Proteomes" id="UP000077202"/>
    </source>
</evidence>